<evidence type="ECO:0000313" key="4">
    <source>
        <dbReference type="Proteomes" id="UP000234560"/>
    </source>
</evidence>
<evidence type="ECO:0000256" key="2">
    <source>
        <dbReference type="SAM" id="Phobius"/>
    </source>
</evidence>
<name>A0AAF0YUW0_9CORY</name>
<accession>A0AAF0YUW0</accession>
<dbReference type="Proteomes" id="UP000234560">
    <property type="component" value="Chromosome"/>
</dbReference>
<reference evidence="3" key="1">
    <citation type="submission" date="2017-12" db="EMBL/GenBank/DDBJ databases">
        <authorList>
            <person name="Thomas-White K."/>
            <person name="Wolfe A.J."/>
        </authorList>
    </citation>
    <scope>NUCLEOTIDE SEQUENCE</scope>
    <source>
        <strain evidence="3">UMB0763</strain>
    </source>
</reference>
<keyword evidence="2" id="KW-0472">Membrane</keyword>
<dbReference type="AlphaFoldDB" id="A0AAF0YUW0"/>
<organism evidence="3 4">
    <name type="scientific">Corynebacterium pyruviciproducens</name>
    <dbReference type="NCBI Taxonomy" id="598660"/>
    <lineage>
        <taxon>Bacteria</taxon>
        <taxon>Bacillati</taxon>
        <taxon>Actinomycetota</taxon>
        <taxon>Actinomycetes</taxon>
        <taxon>Mycobacteriales</taxon>
        <taxon>Corynebacteriaceae</taxon>
        <taxon>Corynebacterium</taxon>
    </lineage>
</organism>
<proteinExistence type="predicted"/>
<feature type="region of interest" description="Disordered" evidence="1">
    <location>
        <begin position="193"/>
        <end position="221"/>
    </location>
</feature>
<protein>
    <submittedName>
        <fullName evidence="3">Uncharacterized protein</fullName>
    </submittedName>
</protein>
<keyword evidence="2" id="KW-1133">Transmembrane helix</keyword>
<dbReference type="KEGG" id="cpyr:CYJ47_00715"/>
<evidence type="ECO:0000313" key="3">
    <source>
        <dbReference type="EMBL" id="WOT02334.1"/>
    </source>
</evidence>
<dbReference type="EMBL" id="CP136958">
    <property type="protein sequence ID" value="WOT02334.1"/>
    <property type="molecule type" value="Genomic_DNA"/>
</dbReference>
<sequence>MKITIPGIGEFDALQVAGAVLGVITTLSAIIGIAVSATQPAPPRETTCNWASDEIPVIDDTTVTLLAKSPATVKLAGLTAGDAQLDRSECPSSYTSTGEGNPSLTITAPTDSRLYLHVGYDDSNTVDGRTKAPYTVTVSRPGKEDTVSELANVYGGQFWTLGLTAGEPTTITVHPTTGKEPVYPGLIIGSPILGPAPVAQEDGDSSSSSSTDSADNGSSEK</sequence>
<dbReference type="RefSeq" id="WP_101679317.1">
    <property type="nucleotide sequence ID" value="NZ_CAMYCO010000026.1"/>
</dbReference>
<feature type="transmembrane region" description="Helical" evidence="2">
    <location>
        <begin position="12"/>
        <end position="35"/>
    </location>
</feature>
<feature type="compositionally biased region" description="Low complexity" evidence="1">
    <location>
        <begin position="205"/>
        <end position="221"/>
    </location>
</feature>
<evidence type="ECO:0000256" key="1">
    <source>
        <dbReference type="SAM" id="MobiDB-lite"/>
    </source>
</evidence>
<keyword evidence="2" id="KW-0812">Transmembrane</keyword>
<reference evidence="3" key="2">
    <citation type="submission" date="2023-10" db="EMBL/GenBank/DDBJ databases">
        <authorList>
            <person name="Choi B."/>
        </authorList>
    </citation>
    <scope>NUCLEOTIDE SEQUENCE</scope>
    <source>
        <strain evidence="3">UMB0763</strain>
    </source>
</reference>
<gene>
    <name evidence="3" type="ORF">CYJ47_00715</name>
</gene>